<keyword evidence="3" id="KW-1185">Reference proteome</keyword>
<accession>A0A8E2E788</accession>
<reference evidence="2 3" key="1">
    <citation type="journal article" date="2016" name="Nat. Commun.">
        <title>Ectomycorrhizal ecology is imprinted in the genome of the dominant symbiotic fungus Cenococcum geophilum.</title>
        <authorList>
            <consortium name="DOE Joint Genome Institute"/>
            <person name="Peter M."/>
            <person name="Kohler A."/>
            <person name="Ohm R.A."/>
            <person name="Kuo A."/>
            <person name="Krutzmann J."/>
            <person name="Morin E."/>
            <person name="Arend M."/>
            <person name="Barry K.W."/>
            <person name="Binder M."/>
            <person name="Choi C."/>
            <person name="Clum A."/>
            <person name="Copeland A."/>
            <person name="Grisel N."/>
            <person name="Haridas S."/>
            <person name="Kipfer T."/>
            <person name="LaButti K."/>
            <person name="Lindquist E."/>
            <person name="Lipzen A."/>
            <person name="Maire R."/>
            <person name="Meier B."/>
            <person name="Mihaltcheva S."/>
            <person name="Molinier V."/>
            <person name="Murat C."/>
            <person name="Poggeler S."/>
            <person name="Quandt C.A."/>
            <person name="Sperisen C."/>
            <person name="Tritt A."/>
            <person name="Tisserant E."/>
            <person name="Crous P.W."/>
            <person name="Henrissat B."/>
            <person name="Nehls U."/>
            <person name="Egli S."/>
            <person name="Spatafora J.W."/>
            <person name="Grigoriev I.V."/>
            <person name="Martin F.M."/>
        </authorList>
    </citation>
    <scope>NUCLEOTIDE SEQUENCE [LARGE SCALE GENOMIC DNA]</scope>
    <source>
        <strain evidence="2 3">CBS 459.81</strain>
    </source>
</reference>
<dbReference type="AlphaFoldDB" id="A0A8E2E788"/>
<evidence type="ECO:0000313" key="2">
    <source>
        <dbReference type="EMBL" id="OCK78666.1"/>
    </source>
</evidence>
<feature type="region of interest" description="Disordered" evidence="1">
    <location>
        <begin position="173"/>
        <end position="193"/>
    </location>
</feature>
<name>A0A8E2E788_9PEZI</name>
<gene>
    <name evidence="2" type="ORF">K432DRAFT_394579</name>
</gene>
<sequence>MVELFFSSSGGLAQMINISRSPLIRRALRVFYTPIALDLEDEPDWMIVKPIHPNRELSCAGLLAIHQLIRKEAAQIISGEILFSFCAAAGIPNFLTIIGHARDEIRNIAIMPGLDDWNIKLFDQVIVCSDLGRIYLHSPVAAAIGVEAARSQRSQKSMNEVGDLFEEIQSYSSSGIQKPGLPSDECVYSNSSK</sequence>
<organism evidence="2 3">
    <name type="scientific">Lepidopterella palustris CBS 459.81</name>
    <dbReference type="NCBI Taxonomy" id="1314670"/>
    <lineage>
        <taxon>Eukaryota</taxon>
        <taxon>Fungi</taxon>
        <taxon>Dikarya</taxon>
        <taxon>Ascomycota</taxon>
        <taxon>Pezizomycotina</taxon>
        <taxon>Dothideomycetes</taxon>
        <taxon>Pleosporomycetidae</taxon>
        <taxon>Mytilinidiales</taxon>
        <taxon>Argynnaceae</taxon>
        <taxon>Lepidopterella</taxon>
    </lineage>
</organism>
<evidence type="ECO:0000313" key="3">
    <source>
        <dbReference type="Proteomes" id="UP000250266"/>
    </source>
</evidence>
<proteinExistence type="predicted"/>
<protein>
    <submittedName>
        <fullName evidence="2">Uncharacterized protein</fullName>
    </submittedName>
</protein>
<dbReference type="Proteomes" id="UP000250266">
    <property type="component" value="Unassembled WGS sequence"/>
</dbReference>
<evidence type="ECO:0000256" key="1">
    <source>
        <dbReference type="SAM" id="MobiDB-lite"/>
    </source>
</evidence>
<dbReference type="EMBL" id="KV745046">
    <property type="protein sequence ID" value="OCK78666.1"/>
    <property type="molecule type" value="Genomic_DNA"/>
</dbReference>